<name>A0A1M6YR11_PSETH</name>
<evidence type="ECO:0000313" key="3">
    <source>
        <dbReference type="Proteomes" id="UP000184363"/>
    </source>
</evidence>
<reference evidence="2 3" key="1">
    <citation type="submission" date="2016-11" db="EMBL/GenBank/DDBJ databases">
        <authorList>
            <person name="Jaros S."/>
            <person name="Januszkiewicz K."/>
            <person name="Wedrychowicz H."/>
        </authorList>
    </citation>
    <scope>NUCLEOTIDE SEQUENCE [LARGE SCALE GENOMIC DNA]</scope>
    <source>
        <strain evidence="2 3">DSM 43832</strain>
    </source>
</reference>
<dbReference type="OrthoDB" id="4735656at2"/>
<dbReference type="AlphaFoldDB" id="A0A1M6YR11"/>
<accession>A0A1M6YR11</accession>
<dbReference type="Pfam" id="PF20058">
    <property type="entry name" value="DUF6457"/>
    <property type="match status" value="1"/>
</dbReference>
<protein>
    <recommendedName>
        <fullName evidence="1">DUF6457 domain-containing protein</fullName>
    </recommendedName>
</protein>
<dbReference type="RefSeq" id="WP_073459534.1">
    <property type="nucleotide sequence ID" value="NZ_CALGVN010000049.1"/>
</dbReference>
<evidence type="ECO:0000313" key="2">
    <source>
        <dbReference type="EMBL" id="SHL20688.1"/>
    </source>
</evidence>
<organism evidence="2 3">
    <name type="scientific">Pseudonocardia thermophila</name>
    <dbReference type="NCBI Taxonomy" id="1848"/>
    <lineage>
        <taxon>Bacteria</taxon>
        <taxon>Bacillati</taxon>
        <taxon>Actinomycetota</taxon>
        <taxon>Actinomycetes</taxon>
        <taxon>Pseudonocardiales</taxon>
        <taxon>Pseudonocardiaceae</taxon>
        <taxon>Pseudonocardia</taxon>
    </lineage>
</organism>
<sequence length="93" mass="9475">MPATSNATALFDWVTSVAAELGIEDAVDPDSIVDTVLDMTADVAQTVSRPSAPVTAYLLGIAAGRSTDPKAAARELATKVTALSGGWRKAEAG</sequence>
<dbReference type="EMBL" id="FRAP01000021">
    <property type="protein sequence ID" value="SHL20688.1"/>
    <property type="molecule type" value="Genomic_DNA"/>
</dbReference>
<keyword evidence="3" id="KW-1185">Reference proteome</keyword>
<dbReference type="InterPro" id="IPR045598">
    <property type="entry name" value="DUF6457"/>
</dbReference>
<gene>
    <name evidence="2" type="ORF">SAMN05443637_1217</name>
</gene>
<proteinExistence type="predicted"/>
<dbReference type="Proteomes" id="UP000184363">
    <property type="component" value="Unassembled WGS sequence"/>
</dbReference>
<evidence type="ECO:0000259" key="1">
    <source>
        <dbReference type="Pfam" id="PF20058"/>
    </source>
</evidence>
<dbReference type="STRING" id="1848.SAMN05443637_1217"/>
<feature type="domain" description="DUF6457" evidence="1">
    <location>
        <begin position="7"/>
        <end position="91"/>
    </location>
</feature>